<evidence type="ECO:0000313" key="3">
    <source>
        <dbReference type="Proteomes" id="UP000595703"/>
    </source>
</evidence>
<keyword evidence="3" id="KW-1185">Reference proteome</keyword>
<reference evidence="2 3" key="4">
    <citation type="journal article" date="2020" name="Sci. Rep.">
        <title>beta-carboline chemical signals induce reveromycin production through a LuxR family regulator in Streptomyces sp. SN-593.</title>
        <authorList>
            <person name="Panthee S."/>
            <person name="Kito N."/>
            <person name="Hayashi T."/>
            <person name="Shimizu T."/>
            <person name="Ishikawa J."/>
            <person name="Hamamoto H."/>
            <person name="Osada H."/>
            <person name="Takahashi S."/>
        </authorList>
    </citation>
    <scope>NUCLEOTIDE SEQUENCE [LARGE SCALE GENOMIC DNA]</scope>
    <source>
        <strain evidence="2 3">SN-593</strain>
    </source>
</reference>
<dbReference type="SUPFAM" id="SSF55729">
    <property type="entry name" value="Acyl-CoA N-acyltransferases (Nat)"/>
    <property type="match status" value="1"/>
</dbReference>
<dbReference type="Proteomes" id="UP000595703">
    <property type="component" value="Chromosome"/>
</dbReference>
<dbReference type="EMBL" id="AP018365">
    <property type="protein sequence ID" value="BBB01206.1"/>
    <property type="molecule type" value="Genomic_DNA"/>
</dbReference>
<protein>
    <recommendedName>
        <fullName evidence="1">N-acetyltransferase domain-containing protein</fullName>
    </recommendedName>
</protein>
<dbReference type="PROSITE" id="PS51186">
    <property type="entry name" value="GNAT"/>
    <property type="match status" value="1"/>
</dbReference>
<evidence type="ECO:0000313" key="2">
    <source>
        <dbReference type="EMBL" id="BBB01206.1"/>
    </source>
</evidence>
<organism evidence="2 3">
    <name type="scientific">Actinacidiphila reveromycinica</name>
    <dbReference type="NCBI Taxonomy" id="659352"/>
    <lineage>
        <taxon>Bacteria</taxon>
        <taxon>Bacillati</taxon>
        <taxon>Actinomycetota</taxon>
        <taxon>Actinomycetes</taxon>
        <taxon>Kitasatosporales</taxon>
        <taxon>Streptomycetaceae</taxon>
        <taxon>Actinacidiphila</taxon>
    </lineage>
</organism>
<dbReference type="KEGG" id="arev:RVR_8490"/>
<proteinExistence type="predicted"/>
<sequence>MNGHVLIRPIADGDWDAIVELEAATYAPGGLSEGRAALESKARVSPRTCFALEWGADPSMGAGAGAGAGSGGPGGPPGPAGARRLAGYLLALPYPEDSYPGLAHGEEAAFTSRKLHLHDLAIAGDARGRGLGTRLLGRLTEAAREQGFDRISLIAVGGSHTFWSAHGFTARPGAVDVHGYGPDAVYMTMPLPSVTPARDEVG</sequence>
<dbReference type="GO" id="GO:0016747">
    <property type="term" value="F:acyltransferase activity, transferring groups other than amino-acyl groups"/>
    <property type="evidence" value="ECO:0007669"/>
    <property type="project" value="InterPro"/>
</dbReference>
<dbReference type="Gene3D" id="3.40.630.30">
    <property type="match status" value="1"/>
</dbReference>
<evidence type="ECO:0000259" key="1">
    <source>
        <dbReference type="PROSITE" id="PS51186"/>
    </source>
</evidence>
<reference evidence="2 3" key="3">
    <citation type="journal article" date="2011" name="Nat. Chem. Biol.">
        <title>Reveromycin A biosynthesis uses RevG and RevJ for stereospecific spiroacetal formation.</title>
        <authorList>
            <person name="Takahashi S."/>
            <person name="Toyoda A."/>
            <person name="Sekiyama Y."/>
            <person name="Takagi H."/>
            <person name="Nogawa T."/>
            <person name="Uramoto M."/>
            <person name="Suzuki R."/>
            <person name="Koshino H."/>
            <person name="Kumano T."/>
            <person name="Panthee S."/>
            <person name="Dairi T."/>
            <person name="Ishikawa J."/>
            <person name="Ikeda H."/>
            <person name="Sakaki Y."/>
            <person name="Osada H."/>
        </authorList>
    </citation>
    <scope>NUCLEOTIDE SEQUENCE [LARGE SCALE GENOMIC DNA]</scope>
    <source>
        <strain evidence="2 3">SN-593</strain>
    </source>
</reference>
<dbReference type="AlphaFoldDB" id="A0A7U3UVV5"/>
<dbReference type="RefSeq" id="WP_202237133.1">
    <property type="nucleotide sequence ID" value="NZ_AP018365.1"/>
</dbReference>
<dbReference type="InterPro" id="IPR000182">
    <property type="entry name" value="GNAT_dom"/>
</dbReference>
<reference evidence="2 3" key="1">
    <citation type="journal article" date="2010" name="J. Bacteriol.">
        <title>Biochemical characterization of a novel indole prenyltransferase from Streptomyces sp. SN-593.</title>
        <authorList>
            <person name="Takahashi S."/>
            <person name="Takagi H."/>
            <person name="Toyoda A."/>
            <person name="Uramoto M."/>
            <person name="Nogawa T."/>
            <person name="Ueki M."/>
            <person name="Sakaki Y."/>
            <person name="Osada H."/>
        </authorList>
    </citation>
    <scope>NUCLEOTIDE SEQUENCE [LARGE SCALE GENOMIC DNA]</scope>
    <source>
        <strain evidence="2 3">SN-593</strain>
    </source>
</reference>
<name>A0A7U3UVV5_9ACTN</name>
<accession>A0A7U3UVV5</accession>
<dbReference type="Pfam" id="PF00583">
    <property type="entry name" value="Acetyltransf_1"/>
    <property type="match status" value="1"/>
</dbReference>
<reference evidence="2 3" key="2">
    <citation type="journal article" date="2011" name="J. Antibiot.">
        <title>Furaquinocins I and J: novel polyketide isoprenoid hybrid compounds from Streptomyces reveromyceticus SN-593.</title>
        <authorList>
            <person name="Panthee S."/>
            <person name="Takahashi S."/>
            <person name="Takagi H."/>
            <person name="Nogawa T."/>
            <person name="Oowada E."/>
            <person name="Uramoto M."/>
            <person name="Osada H."/>
        </authorList>
    </citation>
    <scope>NUCLEOTIDE SEQUENCE [LARGE SCALE GENOMIC DNA]</scope>
    <source>
        <strain evidence="2 3">SN-593</strain>
    </source>
</reference>
<dbReference type="InterPro" id="IPR016181">
    <property type="entry name" value="Acyl_CoA_acyltransferase"/>
</dbReference>
<dbReference type="CDD" id="cd04301">
    <property type="entry name" value="NAT_SF"/>
    <property type="match status" value="1"/>
</dbReference>
<gene>
    <name evidence="2" type="ORF">RVR_8490</name>
</gene>
<feature type="domain" description="N-acetyltransferase" evidence="1">
    <location>
        <begin position="5"/>
        <end position="192"/>
    </location>
</feature>